<accession>A0A8H5M6L8</accession>
<evidence type="ECO:0000259" key="3">
    <source>
        <dbReference type="Pfam" id="PF18721"/>
    </source>
</evidence>
<feature type="domain" description="CxC5 like cysteine cluster associated with KDZ" evidence="2">
    <location>
        <begin position="109"/>
        <end position="224"/>
    </location>
</feature>
<dbReference type="Proteomes" id="UP000565441">
    <property type="component" value="Unassembled WGS sequence"/>
</dbReference>
<evidence type="ECO:0000256" key="1">
    <source>
        <dbReference type="SAM" id="MobiDB-lite"/>
    </source>
</evidence>
<feature type="compositionally biased region" description="Acidic residues" evidence="1">
    <location>
        <begin position="402"/>
        <end position="414"/>
    </location>
</feature>
<dbReference type="OrthoDB" id="3055037at2759"/>
<proteinExistence type="predicted"/>
<comment type="caution">
    <text evidence="4">The sequence shown here is derived from an EMBL/GenBank/DDBJ whole genome shotgun (WGS) entry which is preliminary data.</text>
</comment>
<feature type="region of interest" description="Disordered" evidence="1">
    <location>
        <begin position="390"/>
        <end position="433"/>
    </location>
</feature>
<organism evidence="4 5">
    <name type="scientific">Tricholomella constricta</name>
    <dbReference type="NCBI Taxonomy" id="117010"/>
    <lineage>
        <taxon>Eukaryota</taxon>
        <taxon>Fungi</taxon>
        <taxon>Dikarya</taxon>
        <taxon>Basidiomycota</taxon>
        <taxon>Agaricomycotina</taxon>
        <taxon>Agaricomycetes</taxon>
        <taxon>Agaricomycetidae</taxon>
        <taxon>Agaricales</taxon>
        <taxon>Tricholomatineae</taxon>
        <taxon>Lyophyllaceae</taxon>
        <taxon>Tricholomella</taxon>
    </lineage>
</organism>
<reference evidence="4 5" key="1">
    <citation type="journal article" date="2020" name="ISME J.">
        <title>Uncovering the hidden diversity of litter-decomposition mechanisms in mushroom-forming fungi.</title>
        <authorList>
            <person name="Floudas D."/>
            <person name="Bentzer J."/>
            <person name="Ahren D."/>
            <person name="Johansson T."/>
            <person name="Persson P."/>
            <person name="Tunlid A."/>
        </authorList>
    </citation>
    <scope>NUCLEOTIDE SEQUENCE [LARGE SCALE GENOMIC DNA]</scope>
    <source>
        <strain evidence="4 5">CBS 661.87</strain>
    </source>
</reference>
<evidence type="ECO:0000259" key="2">
    <source>
        <dbReference type="Pfam" id="PF18718"/>
    </source>
</evidence>
<dbReference type="Pfam" id="PF18721">
    <property type="entry name" value="CxC6"/>
    <property type="match status" value="1"/>
</dbReference>
<dbReference type="Pfam" id="PF18718">
    <property type="entry name" value="CxC5"/>
    <property type="match status" value="1"/>
</dbReference>
<name>A0A8H5M6L8_9AGAR</name>
<dbReference type="InterPro" id="IPR041539">
    <property type="entry name" value="CxC5"/>
</dbReference>
<dbReference type="InterPro" id="IPR040898">
    <property type="entry name" value="CxC6"/>
</dbReference>
<gene>
    <name evidence="4" type="ORF">D9615_002980</name>
</gene>
<feature type="domain" description="CxC6 like cysteine cluster associated with KDZ" evidence="3">
    <location>
        <begin position="326"/>
        <end position="360"/>
    </location>
</feature>
<evidence type="ECO:0000313" key="4">
    <source>
        <dbReference type="EMBL" id="KAF5382687.1"/>
    </source>
</evidence>
<sequence length="609" mass="69805">MPQTPAHASAMLNLSDLHKRLSSYGDLQEAITLADLDYFLRLVQHFKQEIRLHVPPRSTDDVTIMQLWSAVKNLVWAASDESPSTLSRDEQREVYLYGMKPQLPQEKLAASMFYPPVSKCEYCDSHLRLSTLSRYEVTFYTLHDGARRALSSSFACHSCKVRYYHNYYSDGRLRHYYHSSSVPPIILIEEHVYIDSQLCEFFTNLSLFAWVSAQNSANIYNHTLSKFSDPSTLSEASERPSNPITSEQVSRGFVLNALLRDCAESASSLILPDIGDNDERLKQVMELRNSRIIAHGQAERMHACDVCEKFIRGPTGDLRSLRAATMDGTGLGRPCCKEHNCPHPLVKHRAHFCAIHDHKKAPDHRQIELRRNERGKAFFQLKQRLHKIQTSQISDALGPTSELDDDDEPDDELYSDIRKSDAGNKQPKARFERRKTHNEQLLVACCGTILARGTMFGAESISGVKDFLKSSYPVQLDLPDVIFYDNNCHLQSHLQAQKDDYFCYVILPVDVFHFKSKHKESDKFCQKHCNPALWEELADEEGNWVFNSSIAEQVNVWIGGYRSIVRDMLAHRYDFFLDEMIKRRNALVIKKLWDTGNCPYRIPSAAAVY</sequence>
<evidence type="ECO:0000313" key="5">
    <source>
        <dbReference type="Proteomes" id="UP000565441"/>
    </source>
</evidence>
<dbReference type="EMBL" id="JAACJP010000008">
    <property type="protein sequence ID" value="KAF5382687.1"/>
    <property type="molecule type" value="Genomic_DNA"/>
</dbReference>
<dbReference type="AlphaFoldDB" id="A0A8H5M6L8"/>
<evidence type="ECO:0008006" key="6">
    <source>
        <dbReference type="Google" id="ProtNLM"/>
    </source>
</evidence>
<keyword evidence="5" id="KW-1185">Reference proteome</keyword>
<protein>
    <recommendedName>
        <fullName evidence="6">CxC5 like cysteine cluster associated with KDZ domain-containing protein</fullName>
    </recommendedName>
</protein>